<organism evidence="2 3">
    <name type="scientific">Anaerobacillus alkaliphilus</name>
    <dbReference type="NCBI Taxonomy" id="1548597"/>
    <lineage>
        <taxon>Bacteria</taxon>
        <taxon>Bacillati</taxon>
        <taxon>Bacillota</taxon>
        <taxon>Bacilli</taxon>
        <taxon>Bacillales</taxon>
        <taxon>Bacillaceae</taxon>
        <taxon>Anaerobacillus</taxon>
    </lineage>
</organism>
<feature type="transmembrane region" description="Helical" evidence="1">
    <location>
        <begin position="76"/>
        <end position="94"/>
    </location>
</feature>
<keyword evidence="3" id="KW-1185">Reference proteome</keyword>
<dbReference type="PANTHER" id="PTHR34205:SF2">
    <property type="entry name" value="DUF962 DOMAIN-CONTAINING PROTEIN"/>
    <property type="match status" value="1"/>
</dbReference>
<accession>A0A4V1LFV7</accession>
<name>A0A4V1LFV7_9BACI</name>
<dbReference type="Pfam" id="PF06127">
    <property type="entry name" value="Mpo1-like"/>
    <property type="match status" value="1"/>
</dbReference>
<sequence>MNERLRKNLIQYQSAHKNKWNQLLHYFAFMFAFIAWIFLFINLKVTICLALLHYAFSWVGHFYFEKNKPAAFKYPLLGFYAGFIWFFLLSFEFITRKKVLPK</sequence>
<proteinExistence type="predicted"/>
<gene>
    <name evidence="2" type="ORF">DS745_23300</name>
</gene>
<dbReference type="RefSeq" id="WP_129080600.1">
    <property type="nucleotide sequence ID" value="NZ_QOUX01000047.1"/>
</dbReference>
<keyword evidence="1" id="KW-0812">Transmembrane</keyword>
<dbReference type="PANTHER" id="PTHR34205">
    <property type="entry name" value="TRANSMEMBRANE PROTEIN"/>
    <property type="match status" value="1"/>
</dbReference>
<evidence type="ECO:0000256" key="1">
    <source>
        <dbReference type="SAM" id="Phobius"/>
    </source>
</evidence>
<evidence type="ECO:0000313" key="2">
    <source>
        <dbReference type="EMBL" id="RXI96629.1"/>
    </source>
</evidence>
<dbReference type="Proteomes" id="UP000290649">
    <property type="component" value="Unassembled WGS sequence"/>
</dbReference>
<protein>
    <submittedName>
        <fullName evidence="2">DUF962 domain-containing protein</fullName>
    </submittedName>
</protein>
<comment type="caution">
    <text evidence="2">The sequence shown here is derived from an EMBL/GenBank/DDBJ whole genome shotgun (WGS) entry which is preliminary data.</text>
</comment>
<reference evidence="2 3" key="1">
    <citation type="journal article" date="2019" name="Int. J. Syst. Evol. Microbiol.">
        <title>Anaerobacillus alkaliphilus sp. nov., a novel alkaliphilic and moderately halophilic bacterium.</title>
        <authorList>
            <person name="Borsodi A.K."/>
            <person name="Aszalos J.M."/>
            <person name="Bihari P."/>
            <person name="Nagy I."/>
            <person name="Schumann P."/>
            <person name="Sproer C."/>
            <person name="Kovacs A.L."/>
            <person name="Boka K."/>
            <person name="Dobosy P."/>
            <person name="Ovari M."/>
            <person name="Szili-Kovacs T."/>
            <person name="Toth E."/>
        </authorList>
    </citation>
    <scope>NUCLEOTIDE SEQUENCE [LARGE SCALE GENOMIC DNA]</scope>
    <source>
        <strain evidence="2 3">B16-10</strain>
    </source>
</reference>
<keyword evidence="1" id="KW-0472">Membrane</keyword>
<dbReference type="OrthoDB" id="7356072at2"/>
<feature type="transmembrane region" description="Helical" evidence="1">
    <location>
        <begin position="23"/>
        <end position="56"/>
    </location>
</feature>
<dbReference type="EMBL" id="QOUX01000047">
    <property type="protein sequence ID" value="RXI96629.1"/>
    <property type="molecule type" value="Genomic_DNA"/>
</dbReference>
<dbReference type="InterPro" id="IPR009305">
    <property type="entry name" value="Mpo1-like"/>
</dbReference>
<evidence type="ECO:0000313" key="3">
    <source>
        <dbReference type="Proteomes" id="UP000290649"/>
    </source>
</evidence>
<dbReference type="AlphaFoldDB" id="A0A4V1LFV7"/>
<keyword evidence="1" id="KW-1133">Transmembrane helix</keyword>